<feature type="chain" id="PRO_5024327529" evidence="2">
    <location>
        <begin position="24"/>
        <end position="396"/>
    </location>
</feature>
<dbReference type="RefSeq" id="WP_150069278.1">
    <property type="nucleotide sequence ID" value="NZ_VWPH01000012.1"/>
</dbReference>
<evidence type="ECO:0000256" key="1">
    <source>
        <dbReference type="SAM" id="Coils"/>
    </source>
</evidence>
<name>A0A5M7BL33_SACHI</name>
<accession>A0A5M7BL33</accession>
<dbReference type="AlphaFoldDB" id="A0A5M7BL33"/>
<reference evidence="3 4" key="1">
    <citation type="submission" date="2019-09" db="EMBL/GenBank/DDBJ databases">
        <title>Draft genome sequence of the thermophilic Saccharopolyspora hirsuta VKM Ac-666T.</title>
        <authorList>
            <person name="Lobastova T.G."/>
            <person name="Fokina V."/>
            <person name="Bragin E.Y."/>
            <person name="Shtratnikova V.Y."/>
            <person name="Starodumova I.P."/>
            <person name="Tarlachkov S.V."/>
            <person name="Donova M.V."/>
        </authorList>
    </citation>
    <scope>NUCLEOTIDE SEQUENCE [LARGE SCALE GENOMIC DNA]</scope>
    <source>
        <strain evidence="3 4">VKM Ac-666</strain>
    </source>
</reference>
<gene>
    <name evidence="3" type="ORF">F1721_25365</name>
</gene>
<dbReference type="EMBL" id="VWPH01000012">
    <property type="protein sequence ID" value="KAA5829640.1"/>
    <property type="molecule type" value="Genomic_DNA"/>
</dbReference>
<evidence type="ECO:0000256" key="2">
    <source>
        <dbReference type="SAM" id="SignalP"/>
    </source>
</evidence>
<proteinExistence type="predicted"/>
<keyword evidence="2" id="KW-0732">Signal</keyword>
<sequence length="396" mass="42362">MKVSTAAAGAVLAASVLVTNAVAAPDDVRVSAYDLGDQAFTPPAPYEGKSELAAVVRYPAKLSGKHPVIVMQHGSWTTCADAPAQRRLVEAKEALAEAEQTGDEAEQARQRAIIDEASGRLWAWPCPVGVAPLRSSSGYDYLAEELARQGFVVVSTGANGLNATGFGQAETVYRARAALMNKHLEMLRQLDTGTGPLVGDLARLRGHLDLHRVGTLGHSMGGGGALQQVSDQRHGEWPAGVEVKATVAFAPAAPLDAEPVTEVPFAVLRGTCDQVNTGEYFRWNRDRNHVPIYNFTLTGGNHNYFNTQWSPSSGQVASADDAIPGEQPGHCVSTDGANEEHRQLDEATERRIATGYTVAFFRRHLLDDRSAIPLLTGGERLPGVPNVVQVEFADSH</sequence>
<organism evidence="3 4">
    <name type="scientific">Saccharopolyspora hirsuta</name>
    <dbReference type="NCBI Taxonomy" id="1837"/>
    <lineage>
        <taxon>Bacteria</taxon>
        <taxon>Bacillati</taxon>
        <taxon>Actinomycetota</taxon>
        <taxon>Actinomycetes</taxon>
        <taxon>Pseudonocardiales</taxon>
        <taxon>Pseudonocardiaceae</taxon>
        <taxon>Saccharopolyspora</taxon>
    </lineage>
</organism>
<keyword evidence="3" id="KW-0378">Hydrolase</keyword>
<feature type="coiled-coil region" evidence="1">
    <location>
        <begin position="88"/>
        <end position="115"/>
    </location>
</feature>
<dbReference type="SUPFAM" id="SSF53474">
    <property type="entry name" value="alpha/beta-Hydrolases"/>
    <property type="match status" value="1"/>
</dbReference>
<dbReference type="GO" id="GO:0016787">
    <property type="term" value="F:hydrolase activity"/>
    <property type="evidence" value="ECO:0007669"/>
    <property type="project" value="UniProtKB-KW"/>
</dbReference>
<feature type="signal peptide" evidence="2">
    <location>
        <begin position="1"/>
        <end position="23"/>
    </location>
</feature>
<evidence type="ECO:0000313" key="3">
    <source>
        <dbReference type="EMBL" id="KAA5829640.1"/>
    </source>
</evidence>
<keyword evidence="4" id="KW-1185">Reference proteome</keyword>
<dbReference type="InterPro" id="IPR029058">
    <property type="entry name" value="AB_hydrolase_fold"/>
</dbReference>
<comment type="caution">
    <text evidence="3">The sequence shown here is derived from an EMBL/GenBank/DDBJ whole genome shotgun (WGS) entry which is preliminary data.</text>
</comment>
<dbReference type="Gene3D" id="3.40.50.1820">
    <property type="entry name" value="alpha/beta hydrolase"/>
    <property type="match status" value="1"/>
</dbReference>
<keyword evidence="1" id="KW-0175">Coiled coil</keyword>
<dbReference type="Proteomes" id="UP000323946">
    <property type="component" value="Unassembled WGS sequence"/>
</dbReference>
<protein>
    <submittedName>
        <fullName evidence="3">Alpha/beta hydrolase</fullName>
    </submittedName>
</protein>
<evidence type="ECO:0000313" key="4">
    <source>
        <dbReference type="Proteomes" id="UP000323946"/>
    </source>
</evidence>
<dbReference type="OrthoDB" id="6646510at2"/>